<evidence type="ECO:0000256" key="6">
    <source>
        <dbReference type="ARBA" id="ARBA00022692"/>
    </source>
</evidence>
<sequence>MCGYGCGYADPRAMRSDFVAPIKVAHPDLRQICWIGLMCLCPLNNVLCGFNSLLCIFNTCCLLPVKTQSLIAFGLAMKSFGTTPQQLGKRRYSHRDDVVASHLIEQRHTYPSCTVQCQVRSVSTQLEGLCPLRKAVKKDDFLRLRFNFKVPVLQWAGSFSHSEWGRLETYIPPYGWKGLPQDIVRSTLALLNDSSSSRLFERRWPDQCVRCAVVGNGGILRGSKQGRAIDSHHFVFRVNGAITKHFEEDVGTKTSFYGFTTNTMKNSLNSYRKDGFTKVPRGQRVRYIFIPSNERDYVMMSAAIQGLTVTSGHDKGDWPSRYFGFKPPVKHFKMLHPDFVTYVTQRFLKSPLLKYSQLYMPSTGALMLLTALHMCDQVSAYGFITKNFADFSDHYYDAVMLPLRFYANHDMQMESWLWEVLHARKVMSLYKRTKVK</sequence>
<evidence type="ECO:0000256" key="12">
    <source>
        <dbReference type="ARBA" id="ARBA00023180"/>
    </source>
</evidence>
<evidence type="ECO:0000256" key="7">
    <source>
        <dbReference type="ARBA" id="ARBA00022968"/>
    </source>
</evidence>
<feature type="disulfide bond" evidence="17">
    <location>
        <begin position="211"/>
        <end position="375"/>
    </location>
</feature>
<evidence type="ECO:0000256" key="14">
    <source>
        <dbReference type="ARBA" id="ARBA00039109"/>
    </source>
</evidence>
<reference evidence="18" key="2">
    <citation type="submission" date="2025-08" db="UniProtKB">
        <authorList>
            <consortium name="Ensembl"/>
        </authorList>
    </citation>
    <scope>IDENTIFICATION</scope>
</reference>
<accession>A0A8C7VZN9</accession>
<keyword evidence="10" id="KW-0472">Membrane</keyword>
<evidence type="ECO:0000256" key="17">
    <source>
        <dbReference type="PIRSR" id="PIRSR005557-2"/>
    </source>
</evidence>
<keyword evidence="9" id="KW-0333">Golgi apparatus</keyword>
<dbReference type="GO" id="GO:0006493">
    <property type="term" value="P:protein O-linked glycosylation"/>
    <property type="evidence" value="ECO:0007669"/>
    <property type="project" value="TreeGrafter"/>
</dbReference>
<evidence type="ECO:0000256" key="5">
    <source>
        <dbReference type="ARBA" id="ARBA00022679"/>
    </source>
</evidence>
<evidence type="ECO:0000256" key="9">
    <source>
        <dbReference type="ARBA" id="ARBA00023034"/>
    </source>
</evidence>
<reference evidence="18" key="3">
    <citation type="submission" date="2025-09" db="UniProtKB">
        <authorList>
            <consortium name="Ensembl"/>
        </authorList>
    </citation>
    <scope>IDENTIFICATION</scope>
</reference>
<dbReference type="InterPro" id="IPR038578">
    <property type="entry name" value="GT29-like_sf"/>
</dbReference>
<comment type="pathway">
    <text evidence="2">Protein modification; protein glycosylation.</text>
</comment>
<keyword evidence="6" id="KW-0812">Transmembrane</keyword>
<evidence type="ECO:0000256" key="3">
    <source>
        <dbReference type="ARBA" id="ARBA00006003"/>
    </source>
</evidence>
<dbReference type="PANTHER" id="PTHR45941:SF5">
    <property type="entry name" value="ALPHA-N-ACETYLGALACTOSAMINIDE ALPHA-2,6-SIALYLTRANSFERASE 2"/>
    <property type="match status" value="1"/>
</dbReference>
<comment type="subcellular location">
    <subcellularLocation>
        <location evidence="1">Golgi apparatus membrane</location>
        <topology evidence="1">Single-pass type II membrane protein</topology>
    </subcellularLocation>
</comment>
<evidence type="ECO:0000256" key="13">
    <source>
        <dbReference type="ARBA" id="ARBA00036348"/>
    </source>
</evidence>
<reference evidence="18" key="1">
    <citation type="submission" date="2020-07" db="EMBL/GenBank/DDBJ databases">
        <title>A long reads based de novo assembly of the rainbow trout Arlee double haploid line genome.</title>
        <authorList>
            <person name="Gao G."/>
            <person name="Palti Y."/>
        </authorList>
    </citation>
    <scope>NUCLEOTIDE SEQUENCE [LARGE SCALE GENOMIC DNA]</scope>
</reference>
<organism evidence="18 19">
    <name type="scientific">Oncorhynchus mykiss</name>
    <name type="common">Rainbow trout</name>
    <name type="synonym">Salmo gairdneri</name>
    <dbReference type="NCBI Taxonomy" id="8022"/>
    <lineage>
        <taxon>Eukaryota</taxon>
        <taxon>Metazoa</taxon>
        <taxon>Chordata</taxon>
        <taxon>Craniata</taxon>
        <taxon>Vertebrata</taxon>
        <taxon>Euteleostomi</taxon>
        <taxon>Actinopterygii</taxon>
        <taxon>Neopterygii</taxon>
        <taxon>Teleostei</taxon>
        <taxon>Protacanthopterygii</taxon>
        <taxon>Salmoniformes</taxon>
        <taxon>Salmonidae</taxon>
        <taxon>Salmoninae</taxon>
        <taxon>Oncorhynchus</taxon>
    </lineage>
</organism>
<dbReference type="InterPro" id="IPR001675">
    <property type="entry name" value="Glyco_trans_29"/>
</dbReference>
<keyword evidence="4" id="KW-0328">Glycosyltransferase</keyword>
<keyword evidence="5" id="KW-0808">Transferase</keyword>
<protein>
    <recommendedName>
        <fullName evidence="14">alpha-N-acetylgalactosaminide alpha-2,6-sialyltransferase</fullName>
        <ecNumber evidence="14">2.4.3.3</ecNumber>
    </recommendedName>
</protein>
<evidence type="ECO:0000256" key="8">
    <source>
        <dbReference type="ARBA" id="ARBA00022989"/>
    </source>
</evidence>
<comment type="catalytic activity">
    <reaction evidence="13">
        <text>a beta-D-galactosyl-(1-&gt;3)-N-acetyl-alpha-D-galactosaminyl derivative + CMP-N-acetyl-beta-neuraminate = a beta-D-galactosyl-(1-&gt;3)-[N-acetyl-alpha-neuraminyl-(2-&gt;6)]-N-acetyl-alpha-D-galactosaminyl derivative + CMP + H(+)</text>
        <dbReference type="Rhea" id="RHEA:11136"/>
        <dbReference type="ChEBI" id="CHEBI:15378"/>
        <dbReference type="ChEBI" id="CHEBI:57812"/>
        <dbReference type="ChEBI" id="CHEBI:60377"/>
        <dbReference type="ChEBI" id="CHEBI:133470"/>
        <dbReference type="ChEBI" id="CHEBI:140764"/>
        <dbReference type="EC" id="2.4.3.3"/>
    </reaction>
    <physiologicalReaction direction="left-to-right" evidence="13">
        <dbReference type="Rhea" id="RHEA:11137"/>
    </physiologicalReaction>
</comment>
<dbReference type="PIRSF" id="PIRSF005557">
    <property type="entry name" value="Sialyl_trans"/>
    <property type="match status" value="1"/>
</dbReference>
<gene>
    <name evidence="18" type="primary">LOC110486578</name>
</gene>
<evidence type="ECO:0000313" key="18">
    <source>
        <dbReference type="Ensembl" id="ENSOMYP00000062797.2"/>
    </source>
</evidence>
<evidence type="ECO:0000256" key="4">
    <source>
        <dbReference type="ARBA" id="ARBA00022676"/>
    </source>
</evidence>
<evidence type="ECO:0000256" key="11">
    <source>
        <dbReference type="ARBA" id="ARBA00023157"/>
    </source>
</evidence>
<dbReference type="FunFam" id="3.90.1480.20:FF:000015">
    <property type="entry name" value="Lactosylceramide alpha-2,3-sialyltransferase"/>
    <property type="match status" value="1"/>
</dbReference>
<dbReference type="PANTHER" id="PTHR45941">
    <property type="entry name" value="ALPHA-N-ACETYLGALACTOSAMINIDE ALPHA-2,6-SIALYLTRANSFERASE 2-LIKE-RELATED"/>
    <property type="match status" value="1"/>
</dbReference>
<evidence type="ECO:0000256" key="2">
    <source>
        <dbReference type="ARBA" id="ARBA00004922"/>
    </source>
</evidence>
<proteinExistence type="inferred from homology"/>
<evidence type="ECO:0000313" key="19">
    <source>
        <dbReference type="Proteomes" id="UP000694395"/>
    </source>
</evidence>
<keyword evidence="7" id="KW-0735">Signal-anchor</keyword>
<evidence type="ECO:0000256" key="15">
    <source>
        <dbReference type="ARBA" id="ARBA00050664"/>
    </source>
</evidence>
<dbReference type="Gene3D" id="3.90.1480.20">
    <property type="entry name" value="Glycosyl transferase family 29"/>
    <property type="match status" value="1"/>
</dbReference>
<dbReference type="GO" id="GO:0000139">
    <property type="term" value="C:Golgi membrane"/>
    <property type="evidence" value="ECO:0007669"/>
    <property type="project" value="UniProtKB-SubCell"/>
</dbReference>
<comment type="similarity">
    <text evidence="3">Belongs to the glycosyltransferase 29 family.</text>
</comment>
<comment type="catalytic activity">
    <reaction evidence="15">
        <text>a 3-O-[N-acetyl-alpha-neuraminyl-(2-&gt;3)-beta-D-galactosyl-(1-&gt;3)-N-acetyl-alpha-D-galactosaminyl]-L-threonyl-[protein] + CMP-N-acetyl-beta-neuraminate = a 3-O-{alpha-Neu5Ac-(2-&gt;3)-beta-D-Gal-(1-&gt;3)-[alpha-Neu5Ac-(2-&gt;6)]-alpha-D-GalNAc}-L-threonyl-[protein] + CMP + H(+)</text>
        <dbReference type="Rhea" id="RHEA:81659"/>
        <dbReference type="Rhea" id="RHEA-COMP:14417"/>
        <dbReference type="Rhea" id="RHEA-COMP:16763"/>
        <dbReference type="ChEBI" id="CHEBI:15378"/>
        <dbReference type="ChEBI" id="CHEBI:57812"/>
        <dbReference type="ChEBI" id="CHEBI:60377"/>
        <dbReference type="ChEBI" id="CHEBI:139598"/>
        <dbReference type="ChEBI" id="CHEBI:156398"/>
    </reaction>
    <physiologicalReaction direction="left-to-right" evidence="15">
        <dbReference type="Rhea" id="RHEA:81660"/>
    </physiologicalReaction>
</comment>
<evidence type="ECO:0000256" key="16">
    <source>
        <dbReference type="ARBA" id="ARBA00052285"/>
    </source>
</evidence>
<dbReference type="EC" id="2.4.3.3" evidence="14"/>
<dbReference type="Ensembl" id="ENSOMYT00000068382.2">
    <property type="protein sequence ID" value="ENSOMYP00000062797.2"/>
    <property type="gene ID" value="ENSOMYG00000029049.2"/>
</dbReference>
<dbReference type="AlphaFoldDB" id="A0A8C7VZN9"/>
<keyword evidence="19" id="KW-1185">Reference proteome</keyword>
<keyword evidence="12" id="KW-0325">Glycoprotein</keyword>
<keyword evidence="11" id="KW-1015">Disulfide bond</keyword>
<dbReference type="Pfam" id="PF00777">
    <property type="entry name" value="Glyco_transf_29"/>
    <property type="match status" value="1"/>
</dbReference>
<dbReference type="InterPro" id="IPR012163">
    <property type="entry name" value="Sialyl_trans"/>
</dbReference>
<evidence type="ECO:0000256" key="10">
    <source>
        <dbReference type="ARBA" id="ARBA00023136"/>
    </source>
</evidence>
<keyword evidence="8" id="KW-1133">Transmembrane helix</keyword>
<dbReference type="Proteomes" id="UP000694395">
    <property type="component" value="Chromosome 13"/>
</dbReference>
<dbReference type="GO" id="GO:0001665">
    <property type="term" value="F:alpha-N-acetylgalactosaminide alpha-2,6-sialyltransferase activity"/>
    <property type="evidence" value="ECO:0007669"/>
    <property type="project" value="UniProtKB-EC"/>
</dbReference>
<dbReference type="GeneTree" id="ENSGT00940000160433"/>
<evidence type="ECO:0000256" key="1">
    <source>
        <dbReference type="ARBA" id="ARBA00004323"/>
    </source>
</evidence>
<name>A0A8C7VZN9_ONCMY</name>
<comment type="catalytic activity">
    <reaction evidence="16">
        <text>a 3-O-[N-acetyl-alpha-D-galactosaminyl]-L-threonyl-[protein] + CMP-N-acetyl-beta-neuraminate = a 3-O-[N-acetyl-alpha-neuraminosyl-(2-&gt;6)-N-acetyl-alpha-D-galactosaminyl]-L-threonyl-[protein] + CMP + H(+)</text>
        <dbReference type="Rhea" id="RHEA:81643"/>
        <dbReference type="Rhea" id="RHEA-COMP:11689"/>
        <dbReference type="Rhea" id="RHEA-COMP:19720"/>
        <dbReference type="ChEBI" id="CHEBI:15378"/>
        <dbReference type="ChEBI" id="CHEBI:57812"/>
        <dbReference type="ChEBI" id="CHEBI:60377"/>
        <dbReference type="ChEBI" id="CHEBI:87075"/>
        <dbReference type="ChEBI" id="CHEBI:231970"/>
    </reaction>
    <physiologicalReaction direction="left-to-right" evidence="16">
        <dbReference type="Rhea" id="RHEA:81644"/>
    </physiologicalReaction>
</comment>